<protein>
    <submittedName>
        <fullName evidence="1">Uncharacterized protein</fullName>
    </submittedName>
</protein>
<keyword evidence="2" id="KW-1185">Reference proteome</keyword>
<evidence type="ECO:0000313" key="1">
    <source>
        <dbReference type="EMBL" id="AHF17428.1"/>
    </source>
</evidence>
<dbReference type="AlphaFoldDB" id="W0F6I7"/>
<evidence type="ECO:0000313" key="2">
    <source>
        <dbReference type="Proteomes" id="UP000003586"/>
    </source>
</evidence>
<sequence>MISDFLIFELWLYNQMAHICNHKQNTATAMPPIQSTNYHRLKKTNRKDLYGFKTKSVRF</sequence>
<dbReference type="KEGG" id="nso:NIASO_07415"/>
<organism evidence="1 2">
    <name type="scientific">Niabella soli DSM 19437</name>
    <dbReference type="NCBI Taxonomy" id="929713"/>
    <lineage>
        <taxon>Bacteria</taxon>
        <taxon>Pseudomonadati</taxon>
        <taxon>Bacteroidota</taxon>
        <taxon>Chitinophagia</taxon>
        <taxon>Chitinophagales</taxon>
        <taxon>Chitinophagaceae</taxon>
        <taxon>Niabella</taxon>
    </lineage>
</organism>
<reference evidence="1 2" key="1">
    <citation type="submission" date="2013-12" db="EMBL/GenBank/DDBJ databases">
        <authorList>
            <consortium name="DOE Joint Genome Institute"/>
            <person name="Eisen J."/>
            <person name="Huntemann M."/>
            <person name="Han J."/>
            <person name="Chen A."/>
            <person name="Kyrpides N."/>
            <person name="Mavromatis K."/>
            <person name="Markowitz V."/>
            <person name="Palaniappan K."/>
            <person name="Ivanova N."/>
            <person name="Schaumberg A."/>
            <person name="Pati A."/>
            <person name="Liolios K."/>
            <person name="Nordberg H.P."/>
            <person name="Cantor M.N."/>
            <person name="Hua S.X."/>
            <person name="Woyke T."/>
        </authorList>
    </citation>
    <scope>NUCLEOTIDE SEQUENCE [LARGE SCALE GENOMIC DNA]</scope>
    <source>
        <strain evidence="2">DSM 19437</strain>
    </source>
</reference>
<dbReference type="Proteomes" id="UP000003586">
    <property type="component" value="Chromosome"/>
</dbReference>
<dbReference type="HOGENOM" id="CLU_2955878_0_0_10"/>
<gene>
    <name evidence="1" type="ORF">NIASO_07415</name>
</gene>
<name>W0F6I7_9BACT</name>
<dbReference type="EMBL" id="CP007035">
    <property type="protein sequence ID" value="AHF17428.1"/>
    <property type="molecule type" value="Genomic_DNA"/>
</dbReference>
<accession>W0F6I7</accession>
<proteinExistence type="predicted"/>